<dbReference type="PANTHER" id="PTHR11010">
    <property type="entry name" value="PROTEASE S28 PRO-X CARBOXYPEPTIDASE-RELATED"/>
    <property type="match status" value="1"/>
</dbReference>
<feature type="region of interest" description="Disordered" evidence="6">
    <location>
        <begin position="1"/>
        <end position="25"/>
    </location>
</feature>
<evidence type="ECO:0000313" key="8">
    <source>
        <dbReference type="Proteomes" id="UP000541444"/>
    </source>
</evidence>
<protein>
    <submittedName>
        <fullName evidence="7">Uncharacterized protein</fullName>
    </submittedName>
</protein>
<name>A0A7J7MR09_9MAGN</name>
<dbReference type="InterPro" id="IPR029058">
    <property type="entry name" value="AB_hydrolase_fold"/>
</dbReference>
<keyword evidence="2" id="KW-0645">Protease</keyword>
<dbReference type="Gene3D" id="3.40.50.1820">
    <property type="entry name" value="alpha/beta hydrolase"/>
    <property type="match status" value="1"/>
</dbReference>
<proteinExistence type="inferred from homology"/>
<keyword evidence="4" id="KW-0378">Hydrolase</keyword>
<evidence type="ECO:0000256" key="4">
    <source>
        <dbReference type="ARBA" id="ARBA00022801"/>
    </source>
</evidence>
<dbReference type="PANTHER" id="PTHR11010:SF120">
    <property type="entry name" value="LYSOSOMAL PRO-X CARBOXYPEPTIDASE"/>
    <property type="match status" value="1"/>
</dbReference>
<reference evidence="7 8" key="1">
    <citation type="journal article" date="2020" name="IScience">
        <title>Genome Sequencing of the Endangered Kingdonia uniflora (Circaeasteraceae, Ranunculales) Reveals Potential Mechanisms of Evolutionary Specialization.</title>
        <authorList>
            <person name="Sun Y."/>
            <person name="Deng T."/>
            <person name="Zhang A."/>
            <person name="Moore M.J."/>
            <person name="Landis J.B."/>
            <person name="Lin N."/>
            <person name="Zhang H."/>
            <person name="Zhang X."/>
            <person name="Huang J."/>
            <person name="Zhang X."/>
            <person name="Sun H."/>
            <person name="Wang H."/>
        </authorList>
    </citation>
    <scope>NUCLEOTIDE SEQUENCE [LARGE SCALE GENOMIC DNA]</scope>
    <source>
        <strain evidence="7">TB1705</strain>
        <tissue evidence="7">Leaf</tissue>
    </source>
</reference>
<dbReference type="Proteomes" id="UP000541444">
    <property type="component" value="Unassembled WGS sequence"/>
</dbReference>
<dbReference type="GO" id="GO:0070008">
    <property type="term" value="F:serine-type exopeptidase activity"/>
    <property type="evidence" value="ECO:0007669"/>
    <property type="project" value="InterPro"/>
</dbReference>
<evidence type="ECO:0000256" key="1">
    <source>
        <dbReference type="ARBA" id="ARBA00011079"/>
    </source>
</evidence>
<dbReference type="SUPFAM" id="SSF53474">
    <property type="entry name" value="alpha/beta-Hydrolases"/>
    <property type="match status" value="1"/>
</dbReference>
<dbReference type="AlphaFoldDB" id="A0A7J7MR09"/>
<evidence type="ECO:0000256" key="5">
    <source>
        <dbReference type="ARBA" id="ARBA00023180"/>
    </source>
</evidence>
<accession>A0A7J7MR09</accession>
<organism evidence="7 8">
    <name type="scientific">Kingdonia uniflora</name>
    <dbReference type="NCBI Taxonomy" id="39325"/>
    <lineage>
        <taxon>Eukaryota</taxon>
        <taxon>Viridiplantae</taxon>
        <taxon>Streptophyta</taxon>
        <taxon>Embryophyta</taxon>
        <taxon>Tracheophyta</taxon>
        <taxon>Spermatophyta</taxon>
        <taxon>Magnoliopsida</taxon>
        <taxon>Ranunculales</taxon>
        <taxon>Circaeasteraceae</taxon>
        <taxon>Kingdonia</taxon>
    </lineage>
</organism>
<comment type="similarity">
    <text evidence="1">Belongs to the peptidase S28 family.</text>
</comment>
<dbReference type="Pfam" id="PF05577">
    <property type="entry name" value="Peptidase_S28"/>
    <property type="match status" value="1"/>
</dbReference>
<evidence type="ECO:0000256" key="2">
    <source>
        <dbReference type="ARBA" id="ARBA00022670"/>
    </source>
</evidence>
<keyword evidence="3" id="KW-0732">Signal</keyword>
<dbReference type="EMBL" id="JACGCM010001281">
    <property type="protein sequence ID" value="KAF6157158.1"/>
    <property type="molecule type" value="Genomic_DNA"/>
</dbReference>
<keyword evidence="5" id="KW-0325">Glycoprotein</keyword>
<keyword evidence="8" id="KW-1185">Reference proteome</keyword>
<gene>
    <name evidence="7" type="ORF">GIB67_041619</name>
</gene>
<dbReference type="OrthoDB" id="2130629at2759"/>
<evidence type="ECO:0000256" key="6">
    <source>
        <dbReference type="SAM" id="MobiDB-lite"/>
    </source>
</evidence>
<evidence type="ECO:0000313" key="7">
    <source>
        <dbReference type="EMBL" id="KAF6157158.1"/>
    </source>
</evidence>
<evidence type="ECO:0000256" key="3">
    <source>
        <dbReference type="ARBA" id="ARBA00022729"/>
    </source>
</evidence>
<dbReference type="GO" id="GO:0008239">
    <property type="term" value="F:dipeptidyl-peptidase activity"/>
    <property type="evidence" value="ECO:0007669"/>
    <property type="project" value="TreeGrafter"/>
</dbReference>
<dbReference type="GO" id="GO:0006508">
    <property type="term" value="P:proteolysis"/>
    <property type="evidence" value="ECO:0007669"/>
    <property type="project" value="UniProtKB-KW"/>
</dbReference>
<dbReference type="InterPro" id="IPR008758">
    <property type="entry name" value="Peptidase_S28"/>
</dbReference>
<sequence length="376" mass="42434">MNQPQLPLGFVYREPPPSPPPTESEKNLLDYKFSNFDQRLDHFSFTQESYTTFPQRYAVNSNFWRGAKDNYPIFVELAGEWEMGIGTRLLAQHGVEAKALLVIIEHHYYGKSMPLGSREGAMNNATTLGYLSASQALADAATLITELKRNLSAENCPVIVFGGLYAGELAIWFRLKYPHIAMAAWWSSTPIFRSPDLNKVDEYDAIVSRGFREYSESCYQTIKASWDLIDKMAAKPGGPAELSIRFKTCEPLTSVAELKAKMKNKYSDAAQYGSSALNTFCDILQAYERETLPDPCISNAWDLFCDPNPDGSEKVCFNLNEVSPMDRPFSFQVCTEGQDQAADHRSSNETMYKYDDKEKKWDVPGHLISCVDTFNV</sequence>
<comment type="caution">
    <text evidence="7">The sequence shown here is derived from an EMBL/GenBank/DDBJ whole genome shotgun (WGS) entry which is preliminary data.</text>
</comment>